<dbReference type="AlphaFoldDB" id="A0A151IKP9"/>
<gene>
    <name evidence="2" type="ORF">ALC62_03913</name>
</gene>
<sequence length="389" mass="45329">MSFLLLIRIHTNLRKSCEPRNKRVGEFSDSAESSQPATKNQPGTERREKGAESTLPLSRVLDTRIDRPPKSIAPTDQPSTGGEEFFTSAGCSRPLINEEILFLKNSVPADFSRLPRSLEDIEYFKATELRQFLLYVGPIVLRNMRNKNMYTHFMTLSCAIRILCSHTLYFTYNNYALQLIKYFIQKYSFLYGPEFINHNVHGLVHLPADCLLHGPLDMFTCFKYENFLYQIKQKIQTTRCPLQQICNRLREQEQTKEQNNEKFPILYQQTKIKIINGERYAFYKKIQTEKFTLSTADNENCIMIRDESILCIDSIFQNISTLHIFITARKFLDPMPFFNSPCSFKLLNIYQTQSISEARYTVSISEVQAKCVKFLLKNNFVIMAMIHTN</sequence>
<proteinExistence type="predicted"/>
<reference evidence="2 3" key="1">
    <citation type="submission" date="2016-03" db="EMBL/GenBank/DDBJ databases">
        <title>Cyphomyrmex costatus WGS genome.</title>
        <authorList>
            <person name="Nygaard S."/>
            <person name="Hu H."/>
            <person name="Boomsma J."/>
            <person name="Zhang G."/>
        </authorList>
    </citation>
    <scope>NUCLEOTIDE SEQUENCE [LARGE SCALE GENOMIC DNA]</scope>
    <source>
        <strain evidence="2">MS0001</strain>
        <tissue evidence="2">Whole body</tissue>
    </source>
</reference>
<name>A0A151IKP9_9HYME</name>
<protein>
    <submittedName>
        <fullName evidence="2">Uncharacterized protein</fullName>
    </submittedName>
</protein>
<keyword evidence="3" id="KW-1185">Reference proteome</keyword>
<accession>A0A151IKP9</accession>
<dbReference type="Proteomes" id="UP000078542">
    <property type="component" value="Unassembled WGS sequence"/>
</dbReference>
<organism evidence="2 3">
    <name type="scientific">Cyphomyrmex costatus</name>
    <dbReference type="NCBI Taxonomy" id="456900"/>
    <lineage>
        <taxon>Eukaryota</taxon>
        <taxon>Metazoa</taxon>
        <taxon>Ecdysozoa</taxon>
        <taxon>Arthropoda</taxon>
        <taxon>Hexapoda</taxon>
        <taxon>Insecta</taxon>
        <taxon>Pterygota</taxon>
        <taxon>Neoptera</taxon>
        <taxon>Endopterygota</taxon>
        <taxon>Hymenoptera</taxon>
        <taxon>Apocrita</taxon>
        <taxon>Aculeata</taxon>
        <taxon>Formicoidea</taxon>
        <taxon>Formicidae</taxon>
        <taxon>Myrmicinae</taxon>
        <taxon>Cyphomyrmex</taxon>
    </lineage>
</organism>
<dbReference type="EMBL" id="KQ977169">
    <property type="protein sequence ID" value="KYN05195.1"/>
    <property type="molecule type" value="Genomic_DNA"/>
</dbReference>
<evidence type="ECO:0000256" key="1">
    <source>
        <dbReference type="SAM" id="MobiDB-lite"/>
    </source>
</evidence>
<evidence type="ECO:0000313" key="2">
    <source>
        <dbReference type="EMBL" id="KYN05195.1"/>
    </source>
</evidence>
<dbReference type="PANTHER" id="PTHR33053">
    <property type="entry name" value="PROTEIN, PUTATIVE-RELATED"/>
    <property type="match status" value="1"/>
</dbReference>
<evidence type="ECO:0000313" key="3">
    <source>
        <dbReference type="Proteomes" id="UP000078542"/>
    </source>
</evidence>
<feature type="compositionally biased region" description="Polar residues" evidence="1">
    <location>
        <begin position="30"/>
        <end position="43"/>
    </location>
</feature>
<feature type="region of interest" description="Disordered" evidence="1">
    <location>
        <begin position="18"/>
        <end position="60"/>
    </location>
</feature>
<dbReference type="STRING" id="456900.A0A151IKP9"/>